<dbReference type="Gene3D" id="2.130.10.10">
    <property type="entry name" value="YVTN repeat-like/Quinoprotein amine dehydrogenase"/>
    <property type="match status" value="2"/>
</dbReference>
<feature type="signal peptide" evidence="1">
    <location>
        <begin position="1"/>
        <end position="25"/>
    </location>
</feature>
<dbReference type="EMBL" id="CP002546">
    <property type="protein sequence ID" value="ADY60044.1"/>
    <property type="molecule type" value="Genomic_DNA"/>
</dbReference>
<evidence type="ECO:0000259" key="2">
    <source>
        <dbReference type="Pfam" id="PF13360"/>
    </source>
</evidence>
<dbReference type="Proteomes" id="UP000006860">
    <property type="component" value="Chromosome"/>
</dbReference>
<dbReference type="RefSeq" id="WP_013628768.1">
    <property type="nucleotide sequence ID" value="NC_015174.1"/>
</dbReference>
<dbReference type="SUPFAM" id="SSF50998">
    <property type="entry name" value="Quinoprotein alcohol dehydrogenase-like"/>
    <property type="match status" value="1"/>
</dbReference>
<evidence type="ECO:0000313" key="3">
    <source>
        <dbReference type="EMBL" id="ADY60044.1"/>
    </source>
</evidence>
<accession>F0SNW8</accession>
<dbReference type="Pfam" id="PF13360">
    <property type="entry name" value="PQQ_2"/>
    <property type="match status" value="2"/>
</dbReference>
<dbReference type="InterPro" id="IPR015943">
    <property type="entry name" value="WD40/YVTN_repeat-like_dom_sf"/>
</dbReference>
<keyword evidence="4" id="KW-1185">Reference proteome</keyword>
<protein>
    <submittedName>
        <fullName evidence="3">Pyrrolo-quinoline quinone</fullName>
    </submittedName>
</protein>
<dbReference type="KEGG" id="pbs:Plabr_2443"/>
<dbReference type="eggNOG" id="COG1520">
    <property type="taxonomic scope" value="Bacteria"/>
</dbReference>
<sequence>MKTYTSRLFTTALMTLSCISFSAFASFANADDWLQFRGSETNGIATGPALPGNLDNLSWTVDLEGRGCSSPVIVGDRVFVTSSAGHRQNRLLVTCFDAASGETVWERAFWATGRTICHEKMSVATPTPASDGKRIFAFYSSNDVACLDLDGNLLWYRGLTFDFPNVSNSLGMSSSLVVAGDTLVCMAENDTQSRTFGLNVEDGLTRWQLDRPRNANWTSPILWPGDEAQVLLQSSKGVTAISAKTGETAWEYEDGAATIPSLTASEGIAYVPSHGITAIRPGRSNPEVPEIVWQAAQLRPGTASPIVKEGRAYVINNAGVLSCASVEEGKRLWQCRLEGKFSASPIISGNHLYCVNEAGLAQVVQLGDDGGEVVSTRDLGETVLATPSAANGAVYFRSDKHLWKID</sequence>
<dbReference type="InterPro" id="IPR002372">
    <property type="entry name" value="PQQ_rpt_dom"/>
</dbReference>
<feature type="domain" description="Pyrrolo-quinoline quinone repeat" evidence="2">
    <location>
        <begin position="291"/>
        <end position="359"/>
    </location>
</feature>
<dbReference type="InterPro" id="IPR011047">
    <property type="entry name" value="Quinoprotein_ADH-like_sf"/>
</dbReference>
<keyword evidence="1" id="KW-0732">Signal</keyword>
<organism evidence="3 4">
    <name type="scientific">Rubinisphaera brasiliensis (strain ATCC 49424 / DSM 5305 / JCM 21570 / IAM 15109 / NBRC 103401 / IFAM 1448)</name>
    <name type="common">Planctomyces brasiliensis</name>
    <dbReference type="NCBI Taxonomy" id="756272"/>
    <lineage>
        <taxon>Bacteria</taxon>
        <taxon>Pseudomonadati</taxon>
        <taxon>Planctomycetota</taxon>
        <taxon>Planctomycetia</taxon>
        <taxon>Planctomycetales</taxon>
        <taxon>Planctomycetaceae</taxon>
        <taxon>Rubinisphaera</taxon>
    </lineage>
</organism>
<dbReference type="PANTHER" id="PTHR34512">
    <property type="entry name" value="CELL SURFACE PROTEIN"/>
    <property type="match status" value="1"/>
</dbReference>
<dbReference type="PROSITE" id="PS51257">
    <property type="entry name" value="PROKAR_LIPOPROTEIN"/>
    <property type="match status" value="1"/>
</dbReference>
<name>F0SNW8_RUBBR</name>
<evidence type="ECO:0000256" key="1">
    <source>
        <dbReference type="SAM" id="SignalP"/>
    </source>
</evidence>
<dbReference type="HOGENOM" id="CLU_027480_2_1_0"/>
<dbReference type="STRING" id="756272.Plabr_2443"/>
<dbReference type="AlphaFoldDB" id="F0SNW8"/>
<proteinExistence type="predicted"/>
<feature type="domain" description="Pyrrolo-quinoline quinone repeat" evidence="2">
    <location>
        <begin position="93"/>
        <end position="253"/>
    </location>
</feature>
<reference evidence="4" key="1">
    <citation type="submission" date="2011-02" db="EMBL/GenBank/DDBJ databases">
        <title>The complete genome of Planctomyces brasiliensis DSM 5305.</title>
        <authorList>
            <person name="Lucas S."/>
            <person name="Copeland A."/>
            <person name="Lapidus A."/>
            <person name="Bruce D."/>
            <person name="Goodwin L."/>
            <person name="Pitluck S."/>
            <person name="Kyrpides N."/>
            <person name="Mavromatis K."/>
            <person name="Pagani I."/>
            <person name="Ivanova N."/>
            <person name="Ovchinnikova G."/>
            <person name="Lu M."/>
            <person name="Detter J.C."/>
            <person name="Han C."/>
            <person name="Land M."/>
            <person name="Hauser L."/>
            <person name="Markowitz V."/>
            <person name="Cheng J.-F."/>
            <person name="Hugenholtz P."/>
            <person name="Woyke T."/>
            <person name="Wu D."/>
            <person name="Tindall B."/>
            <person name="Pomrenke H.G."/>
            <person name="Brambilla E."/>
            <person name="Klenk H.-P."/>
            <person name="Eisen J.A."/>
        </authorList>
    </citation>
    <scope>NUCLEOTIDE SEQUENCE [LARGE SCALE GENOMIC DNA]</scope>
    <source>
        <strain evidence="4">ATCC 49424 / DSM 5305 / JCM 21570 / NBRC 103401 / IFAM 1448</strain>
    </source>
</reference>
<gene>
    <name evidence="3" type="ordered locus">Plabr_2443</name>
</gene>
<feature type="chain" id="PRO_5003260745" evidence="1">
    <location>
        <begin position="26"/>
        <end position="406"/>
    </location>
</feature>
<dbReference type="PANTHER" id="PTHR34512:SF30">
    <property type="entry name" value="OUTER MEMBRANE PROTEIN ASSEMBLY FACTOR BAMB"/>
    <property type="match status" value="1"/>
</dbReference>
<evidence type="ECO:0000313" key="4">
    <source>
        <dbReference type="Proteomes" id="UP000006860"/>
    </source>
</evidence>